<evidence type="ECO:0000313" key="17">
    <source>
        <dbReference type="EMBL" id="KJZ71073.1"/>
    </source>
</evidence>
<dbReference type="Gene3D" id="1.10.510.10">
    <property type="entry name" value="Transferase(Phosphotransferase) domain 1"/>
    <property type="match status" value="1"/>
</dbReference>
<protein>
    <recommendedName>
        <fullName evidence="5">EKC/KEOPS complex subunit BUD32</fullName>
        <ecNumber evidence="3">2.7.11.1</ecNumber>
    </recommendedName>
    <alternativeName>
        <fullName evidence="11 12">Atypical Serine/threonine protein kinase BUD32</fullName>
    </alternativeName>
    <alternativeName>
        <fullName evidence="4">EKC/KEOPS complex subunit bud32</fullName>
    </alternativeName>
</protein>
<keyword evidence="18" id="KW-1185">Reference proteome</keyword>
<evidence type="ECO:0000259" key="16">
    <source>
        <dbReference type="PROSITE" id="PS50011"/>
    </source>
</evidence>
<evidence type="ECO:0000256" key="4">
    <source>
        <dbReference type="ARBA" id="ARBA00013948"/>
    </source>
</evidence>
<dbReference type="PROSITE" id="PS00107">
    <property type="entry name" value="PROTEIN_KINASE_ATP"/>
    <property type="match status" value="1"/>
</dbReference>
<dbReference type="AlphaFoldDB" id="A0A0F7ZSB5"/>
<evidence type="ECO:0000256" key="2">
    <source>
        <dbReference type="ARBA" id="ARBA00011534"/>
    </source>
</evidence>
<comment type="subunit">
    <text evidence="2">Component of the EKC/KEOPS complex composed of at least BUD32, CGI121, GON7, KAE1 and PCC1; the whole complex dimerizes.</text>
</comment>
<dbReference type="PROSITE" id="PS00109">
    <property type="entry name" value="PROTEIN_KINASE_TYR"/>
    <property type="match status" value="1"/>
</dbReference>
<dbReference type="OrthoDB" id="5979581at2759"/>
<dbReference type="Pfam" id="PF00069">
    <property type="entry name" value="Pkinase"/>
    <property type="match status" value="1"/>
</dbReference>
<evidence type="ECO:0000256" key="13">
    <source>
        <dbReference type="ARBA" id="ARBA00047899"/>
    </source>
</evidence>
<keyword evidence="9" id="KW-0418">Kinase</keyword>
<evidence type="ECO:0000256" key="9">
    <source>
        <dbReference type="ARBA" id="ARBA00022777"/>
    </source>
</evidence>
<evidence type="ECO:0000256" key="8">
    <source>
        <dbReference type="ARBA" id="ARBA00022741"/>
    </source>
</evidence>
<evidence type="ECO:0000313" key="18">
    <source>
        <dbReference type="Proteomes" id="UP000054481"/>
    </source>
</evidence>
<dbReference type="InterPro" id="IPR000719">
    <property type="entry name" value="Prot_kinase_dom"/>
</dbReference>
<comment type="catalytic activity">
    <reaction evidence="14">
        <text>L-seryl-[protein] + ATP = O-phospho-L-seryl-[protein] + ADP + H(+)</text>
        <dbReference type="Rhea" id="RHEA:17989"/>
        <dbReference type="Rhea" id="RHEA-COMP:9863"/>
        <dbReference type="Rhea" id="RHEA-COMP:11604"/>
        <dbReference type="ChEBI" id="CHEBI:15378"/>
        <dbReference type="ChEBI" id="CHEBI:29999"/>
        <dbReference type="ChEBI" id="CHEBI:30616"/>
        <dbReference type="ChEBI" id="CHEBI:83421"/>
        <dbReference type="ChEBI" id="CHEBI:456216"/>
        <dbReference type="EC" id="2.7.11.1"/>
    </reaction>
</comment>
<dbReference type="EMBL" id="KQ030589">
    <property type="protein sequence ID" value="KJZ71073.1"/>
    <property type="molecule type" value="Genomic_DNA"/>
</dbReference>
<name>A0A0F7ZSB5_9HYPO</name>
<dbReference type="SUPFAM" id="SSF56112">
    <property type="entry name" value="Protein kinase-like (PK-like)"/>
    <property type="match status" value="1"/>
</dbReference>
<organism evidence="17 18">
    <name type="scientific">Hirsutella minnesotensis 3608</name>
    <dbReference type="NCBI Taxonomy" id="1043627"/>
    <lineage>
        <taxon>Eukaryota</taxon>
        <taxon>Fungi</taxon>
        <taxon>Dikarya</taxon>
        <taxon>Ascomycota</taxon>
        <taxon>Pezizomycotina</taxon>
        <taxon>Sordariomycetes</taxon>
        <taxon>Hypocreomycetidae</taxon>
        <taxon>Hypocreales</taxon>
        <taxon>Ophiocordycipitaceae</taxon>
        <taxon>Hirsutella</taxon>
    </lineage>
</organism>
<dbReference type="GO" id="GO:0004674">
    <property type="term" value="F:protein serine/threonine kinase activity"/>
    <property type="evidence" value="ECO:0007669"/>
    <property type="project" value="UniProtKB-KW"/>
</dbReference>
<feature type="domain" description="Protein kinase" evidence="16">
    <location>
        <begin position="48"/>
        <end position="417"/>
    </location>
</feature>
<dbReference type="PANTHER" id="PTHR45646:SF11">
    <property type="entry name" value="SERINE_THREONINE-PROTEIN KINASE DOA"/>
    <property type="match status" value="1"/>
</dbReference>
<dbReference type="GO" id="GO:0005634">
    <property type="term" value="C:nucleus"/>
    <property type="evidence" value="ECO:0007669"/>
    <property type="project" value="TreeGrafter"/>
</dbReference>
<keyword evidence="7" id="KW-0808">Transferase</keyword>
<comment type="function">
    <text evidence="1">Component of the EKC/KEOPS complex that is required for the formation of a threonylcarbamoyl group on adenosine at position 37 (t(6)A37) in tRNAs that read codons beginning with adenine. The complex is probably involved in the transfer of the threonylcarbamoyl moiety of threonylcarbamoyl-AMP (TC-AMP) to the N6 group of A37. BUD32 has ATPase activity in the context of the EKC/KEOPS complex and likely plays a supporting role to the catalytic subunit KAE1. The EKC/KEOPS complex also promotes both telomere uncapping and telomere elongation. The complex is required for efficient recruitment of transcriptional coactivators.</text>
</comment>
<dbReference type="InterPro" id="IPR051175">
    <property type="entry name" value="CLK_kinases"/>
</dbReference>
<comment type="catalytic activity">
    <reaction evidence="13">
        <text>L-threonyl-[protein] + ATP = O-phospho-L-threonyl-[protein] + ADP + H(+)</text>
        <dbReference type="Rhea" id="RHEA:46608"/>
        <dbReference type="Rhea" id="RHEA-COMP:11060"/>
        <dbReference type="Rhea" id="RHEA-COMP:11605"/>
        <dbReference type="ChEBI" id="CHEBI:15378"/>
        <dbReference type="ChEBI" id="CHEBI:30013"/>
        <dbReference type="ChEBI" id="CHEBI:30616"/>
        <dbReference type="ChEBI" id="CHEBI:61977"/>
        <dbReference type="ChEBI" id="CHEBI:456216"/>
        <dbReference type="EC" id="2.7.11.1"/>
    </reaction>
</comment>
<dbReference type="PANTHER" id="PTHR45646">
    <property type="entry name" value="SERINE/THREONINE-PROTEIN KINASE DOA-RELATED"/>
    <property type="match status" value="1"/>
</dbReference>
<evidence type="ECO:0000256" key="12">
    <source>
        <dbReference type="ARBA" id="ARBA00033194"/>
    </source>
</evidence>
<dbReference type="EC" id="2.7.11.1" evidence="3"/>
<evidence type="ECO:0000256" key="5">
    <source>
        <dbReference type="ARBA" id="ARBA00019973"/>
    </source>
</evidence>
<dbReference type="InterPro" id="IPR011009">
    <property type="entry name" value="Kinase-like_dom_sf"/>
</dbReference>
<evidence type="ECO:0000256" key="1">
    <source>
        <dbReference type="ARBA" id="ARBA00003747"/>
    </source>
</evidence>
<evidence type="ECO:0000256" key="10">
    <source>
        <dbReference type="ARBA" id="ARBA00022840"/>
    </source>
</evidence>
<reference evidence="17 18" key="1">
    <citation type="journal article" date="2014" name="Genome Biol. Evol.">
        <title>Comparative genomics and transcriptomics analyses reveal divergent lifestyle features of nematode endoparasitic fungus Hirsutella minnesotensis.</title>
        <authorList>
            <person name="Lai Y."/>
            <person name="Liu K."/>
            <person name="Zhang X."/>
            <person name="Zhang X."/>
            <person name="Li K."/>
            <person name="Wang N."/>
            <person name="Shu C."/>
            <person name="Wu Y."/>
            <person name="Wang C."/>
            <person name="Bushley K.E."/>
            <person name="Xiang M."/>
            <person name="Liu X."/>
        </authorList>
    </citation>
    <scope>NUCLEOTIDE SEQUENCE [LARGE SCALE GENOMIC DNA]</scope>
    <source>
        <strain evidence="17 18">3608</strain>
    </source>
</reference>
<keyword evidence="8 15" id="KW-0547">Nucleotide-binding</keyword>
<accession>A0A0F7ZSB5</accession>
<dbReference type="Proteomes" id="UP000054481">
    <property type="component" value="Unassembled WGS sequence"/>
</dbReference>
<evidence type="ECO:0000256" key="11">
    <source>
        <dbReference type="ARBA" id="ARBA00030980"/>
    </source>
</evidence>
<dbReference type="PROSITE" id="PS50011">
    <property type="entry name" value="PROTEIN_KINASE_DOM"/>
    <property type="match status" value="1"/>
</dbReference>
<dbReference type="GO" id="GO:0005524">
    <property type="term" value="F:ATP binding"/>
    <property type="evidence" value="ECO:0007669"/>
    <property type="project" value="UniProtKB-UniRule"/>
</dbReference>
<dbReference type="InterPro" id="IPR017441">
    <property type="entry name" value="Protein_kinase_ATP_BS"/>
</dbReference>
<dbReference type="InterPro" id="IPR008266">
    <property type="entry name" value="Tyr_kinase_AS"/>
</dbReference>
<sequence>MAMPLDEPPPFRYRQPRIEGVEDVENYCPGGYHPVEIGEIIPSDDQAYQVIHKLGHGGFSTVWLVQTQQHEPSYFALKILRADVVDVPELRLLEYLRKVAGPGHPNLVALHDSFKISGPNGEHQCLVFPFLGPSLRNSKTLATLSGSARHGICQQVASAVEFLHRNGICHGDLTASNVLFELPHAQTLSPACITQLLGPTESERLRPPSSHAPRRVYQSPNFSGLDICSLTQVRIVDFGQAFMADQPPTSLGIPLDFFPPELCFGYLPSTKSDIWHLACLIYQAHSDTIMFPTFFHMFEMLVGTVIDNLGPLPEHWKGRYDFAEYGYVEPGKPPSTVEPAWWFEPDHERSARIDTRLAREAPHLSPNQRQEYVRLIHEMTAYEPEERLSAAEVMRRLRSDRFADKSENEGPEGIAHP</sequence>
<evidence type="ECO:0000256" key="7">
    <source>
        <dbReference type="ARBA" id="ARBA00022679"/>
    </source>
</evidence>
<proteinExistence type="predicted"/>
<evidence type="ECO:0000256" key="14">
    <source>
        <dbReference type="ARBA" id="ARBA00048679"/>
    </source>
</evidence>
<dbReference type="GO" id="GO:0043484">
    <property type="term" value="P:regulation of RNA splicing"/>
    <property type="evidence" value="ECO:0007669"/>
    <property type="project" value="TreeGrafter"/>
</dbReference>
<feature type="binding site" evidence="15">
    <location>
        <position position="78"/>
    </location>
    <ligand>
        <name>ATP</name>
        <dbReference type="ChEBI" id="CHEBI:30616"/>
    </ligand>
</feature>
<evidence type="ECO:0000256" key="6">
    <source>
        <dbReference type="ARBA" id="ARBA00022527"/>
    </source>
</evidence>
<evidence type="ECO:0000256" key="3">
    <source>
        <dbReference type="ARBA" id="ARBA00012513"/>
    </source>
</evidence>
<evidence type="ECO:0000256" key="15">
    <source>
        <dbReference type="PROSITE-ProRule" id="PRU10141"/>
    </source>
</evidence>
<dbReference type="Gene3D" id="3.30.200.20">
    <property type="entry name" value="Phosphorylase Kinase, domain 1"/>
    <property type="match status" value="1"/>
</dbReference>
<gene>
    <name evidence="17" type="ORF">HIM_09545</name>
</gene>
<keyword evidence="10 15" id="KW-0067">ATP-binding</keyword>
<keyword evidence="6" id="KW-0723">Serine/threonine-protein kinase</keyword>